<protein>
    <submittedName>
        <fullName evidence="1">Uncharacterized protein</fullName>
    </submittedName>
</protein>
<accession>A0AAQ1GL99</accession>
<dbReference type="Proteomes" id="UP000183529">
    <property type="component" value="Unassembled WGS sequence"/>
</dbReference>
<reference evidence="1 2" key="1">
    <citation type="submission" date="2016-10" db="EMBL/GenBank/DDBJ databases">
        <authorList>
            <person name="Varghese N."/>
            <person name="Submissions S."/>
        </authorList>
    </citation>
    <scope>NUCLEOTIDE SEQUENCE [LARGE SCALE GENOMIC DNA]</scope>
    <source>
        <strain evidence="1 2">LMG 22274</strain>
    </source>
</reference>
<organism evidence="1 2">
    <name type="scientific">Paraburkholderia tropica</name>
    <dbReference type="NCBI Taxonomy" id="92647"/>
    <lineage>
        <taxon>Bacteria</taxon>
        <taxon>Pseudomonadati</taxon>
        <taxon>Pseudomonadota</taxon>
        <taxon>Betaproteobacteria</taxon>
        <taxon>Burkholderiales</taxon>
        <taxon>Burkholderiaceae</taxon>
        <taxon>Paraburkholderia</taxon>
    </lineage>
</organism>
<comment type="caution">
    <text evidence="1">The sequence shown here is derived from an EMBL/GenBank/DDBJ whole genome shotgun (WGS) entry which is preliminary data.</text>
</comment>
<gene>
    <name evidence="1" type="ORF">SAMN05216550_117171</name>
</gene>
<name>A0AAQ1GL99_9BURK</name>
<sequence>MGEAARRKAEIQALKNRRGTWLDSLNDEERTVVKVAGDLYDKFVNRYNFTEGCYLLSFFLREYLRREHSIHVDVVVGWVNDGTWDGASSHAWVEFCGRKVDISLHKTSHPDVQPPGDLILLDYVEKKGLASYSYWKELQAQHATTLTEMRKSDSEFDRVVARKDAEHQRMCDFAAMTDGAAKYLSSAPRQLNYDALAKMLA</sequence>
<dbReference type="EMBL" id="FNZM01000017">
    <property type="protein sequence ID" value="SEK09310.1"/>
    <property type="molecule type" value="Genomic_DNA"/>
</dbReference>
<evidence type="ECO:0000313" key="1">
    <source>
        <dbReference type="EMBL" id="SEK09310.1"/>
    </source>
</evidence>
<dbReference type="AlphaFoldDB" id="A0AAQ1GL99"/>
<dbReference type="RefSeq" id="WP_074986440.1">
    <property type="nucleotide sequence ID" value="NZ_CADFGN010000003.1"/>
</dbReference>
<proteinExistence type="predicted"/>
<evidence type="ECO:0000313" key="2">
    <source>
        <dbReference type="Proteomes" id="UP000183529"/>
    </source>
</evidence>